<dbReference type="RefSeq" id="WP_147452734.1">
    <property type="nucleotide sequence ID" value="NZ_RAWI01001135.1"/>
</dbReference>
<sequence length="97" mass="11004">MGKLRLPGSAEEMLGALVGGLAAGRVLRVVNFHATPRYRTEEYRRQIEAYARLFAPITYQNFDSAFDGTWADRRPGLMPVLFEGFRDNLDVMLPILE</sequence>
<accession>A0ABX9Q2A4</accession>
<proteinExistence type="predicted"/>
<dbReference type="Proteomes" id="UP000278907">
    <property type="component" value="Unassembled WGS sequence"/>
</dbReference>
<keyword evidence="2" id="KW-1185">Reference proteome</keyword>
<comment type="caution">
    <text evidence="1">The sequence shown here is derived from an EMBL/GenBank/DDBJ whole genome shotgun (WGS) entry which is preliminary data.</text>
</comment>
<gene>
    <name evidence="1" type="ORF">D7Y13_43425</name>
</gene>
<dbReference type="EMBL" id="RAWI01001135">
    <property type="protein sequence ID" value="RKH79968.1"/>
    <property type="molecule type" value="Genomic_DNA"/>
</dbReference>
<feature type="non-terminal residue" evidence="1">
    <location>
        <position position="97"/>
    </location>
</feature>
<organism evidence="1 2">
    <name type="scientific">Corallococcus praedator</name>
    <dbReference type="NCBI Taxonomy" id="2316724"/>
    <lineage>
        <taxon>Bacteria</taxon>
        <taxon>Pseudomonadati</taxon>
        <taxon>Myxococcota</taxon>
        <taxon>Myxococcia</taxon>
        <taxon>Myxococcales</taxon>
        <taxon>Cystobacterineae</taxon>
        <taxon>Myxococcaceae</taxon>
        <taxon>Corallococcus</taxon>
    </lineage>
</organism>
<evidence type="ECO:0000313" key="2">
    <source>
        <dbReference type="Proteomes" id="UP000278907"/>
    </source>
</evidence>
<evidence type="ECO:0000313" key="1">
    <source>
        <dbReference type="EMBL" id="RKH79968.1"/>
    </source>
</evidence>
<reference evidence="1 2" key="1">
    <citation type="submission" date="2018-09" db="EMBL/GenBank/DDBJ databases">
        <authorList>
            <person name="Livingstone P.G."/>
            <person name="Whitworth D.E."/>
        </authorList>
    </citation>
    <scope>NUCLEOTIDE SEQUENCE [LARGE SCALE GENOMIC DNA]</scope>
    <source>
        <strain evidence="1 2">CA031B</strain>
    </source>
</reference>
<name>A0ABX9Q2A4_9BACT</name>
<protein>
    <submittedName>
        <fullName evidence="1">Uncharacterized protein</fullName>
    </submittedName>
</protein>